<dbReference type="RefSeq" id="WP_034707089.1">
    <property type="nucleotide sequence ID" value="NZ_JPRO01000019.1"/>
</dbReference>
<dbReference type="OrthoDB" id="1249020at2"/>
<gene>
    <name evidence="2" type="ORF">IX38_18130</name>
</gene>
<dbReference type="Pfam" id="PF25135">
    <property type="entry name" value="DUF7822"/>
    <property type="match status" value="1"/>
</dbReference>
<feature type="domain" description="DUF7822" evidence="1">
    <location>
        <begin position="13"/>
        <end position="142"/>
    </location>
</feature>
<dbReference type="InterPro" id="IPR056724">
    <property type="entry name" value="DUF7822"/>
</dbReference>
<dbReference type="Proteomes" id="UP000028703">
    <property type="component" value="Unassembled WGS sequence"/>
</dbReference>
<evidence type="ECO:0000313" key="2">
    <source>
        <dbReference type="EMBL" id="KFF00021.1"/>
    </source>
</evidence>
<evidence type="ECO:0000313" key="3">
    <source>
        <dbReference type="Proteomes" id="UP000028703"/>
    </source>
</evidence>
<protein>
    <recommendedName>
        <fullName evidence="1">DUF7822 domain-containing protein</fullName>
    </recommendedName>
</protein>
<dbReference type="eggNOG" id="ENOG50306DM">
    <property type="taxonomic scope" value="Bacteria"/>
</dbReference>
<name>A0A085Z6F7_9FLAO</name>
<proteinExistence type="predicted"/>
<keyword evidence="3" id="KW-1185">Reference proteome</keyword>
<sequence>MANRSFIYTTDDHQQNPVDASGLSEYENEVHPLYLLMVAGESQMILSNVIEEADKTAICGSFEEGKELVLKFLELVSIYDESYRIDSFMDFVEETKEVLNQRKAKYVILENFEIVQLSGTNFVPDTFRELKEIKQEVEELYAKHLAGNLSAEDIQGSGFYNDFDDTCIEWGEIDRQDIDWTDFWNETLYHNLQK</sequence>
<dbReference type="EMBL" id="JPRO01000019">
    <property type="protein sequence ID" value="KFF00021.1"/>
    <property type="molecule type" value="Genomic_DNA"/>
</dbReference>
<accession>A0A085Z6F7</accession>
<organism evidence="2 3">
    <name type="scientific">Chryseobacterium luteum</name>
    <dbReference type="NCBI Taxonomy" id="421531"/>
    <lineage>
        <taxon>Bacteria</taxon>
        <taxon>Pseudomonadati</taxon>
        <taxon>Bacteroidota</taxon>
        <taxon>Flavobacteriia</taxon>
        <taxon>Flavobacteriales</taxon>
        <taxon>Weeksellaceae</taxon>
        <taxon>Chryseobacterium group</taxon>
        <taxon>Chryseobacterium</taxon>
    </lineage>
</organism>
<reference evidence="2 3" key="1">
    <citation type="submission" date="2014-07" db="EMBL/GenBank/DDBJ databases">
        <title>Genome of Chryseobacterium luteum DSM 18605.</title>
        <authorList>
            <person name="Stropko S.J."/>
            <person name="Pipes S.E."/>
            <person name="Newman J.D."/>
        </authorList>
    </citation>
    <scope>NUCLEOTIDE SEQUENCE [LARGE SCALE GENOMIC DNA]</scope>
    <source>
        <strain evidence="2 3">DSM 18605</strain>
    </source>
</reference>
<comment type="caution">
    <text evidence="2">The sequence shown here is derived from an EMBL/GenBank/DDBJ whole genome shotgun (WGS) entry which is preliminary data.</text>
</comment>
<evidence type="ECO:0000259" key="1">
    <source>
        <dbReference type="Pfam" id="PF25135"/>
    </source>
</evidence>
<dbReference type="AlphaFoldDB" id="A0A085Z6F7"/>